<name>Q2GPF0_CHAGB</name>
<dbReference type="GeneID" id="4396610"/>
<evidence type="ECO:0000313" key="2">
    <source>
        <dbReference type="EMBL" id="EAQ83750.1"/>
    </source>
</evidence>
<protein>
    <submittedName>
        <fullName evidence="2">Uncharacterized protein</fullName>
    </submittedName>
</protein>
<reference evidence="3" key="1">
    <citation type="journal article" date="2015" name="Genome Announc.">
        <title>Draft genome sequence of the cellulolytic fungus Chaetomium globosum.</title>
        <authorList>
            <person name="Cuomo C.A."/>
            <person name="Untereiner W.A."/>
            <person name="Ma L.-J."/>
            <person name="Grabherr M."/>
            <person name="Birren B.W."/>
        </authorList>
    </citation>
    <scope>NUCLEOTIDE SEQUENCE [LARGE SCALE GENOMIC DNA]</scope>
    <source>
        <strain evidence="3">ATCC 6205 / CBS 148.51 / DSM 1962 / NBRC 6347 / NRRL 1970</strain>
    </source>
</reference>
<dbReference type="AlphaFoldDB" id="Q2GPF0"/>
<organism evidence="2 3">
    <name type="scientific">Chaetomium globosum (strain ATCC 6205 / CBS 148.51 / DSM 1962 / NBRC 6347 / NRRL 1970)</name>
    <name type="common">Soil fungus</name>
    <dbReference type="NCBI Taxonomy" id="306901"/>
    <lineage>
        <taxon>Eukaryota</taxon>
        <taxon>Fungi</taxon>
        <taxon>Dikarya</taxon>
        <taxon>Ascomycota</taxon>
        <taxon>Pezizomycotina</taxon>
        <taxon>Sordariomycetes</taxon>
        <taxon>Sordariomycetidae</taxon>
        <taxon>Sordariales</taxon>
        <taxon>Chaetomiaceae</taxon>
        <taxon>Chaetomium</taxon>
    </lineage>
</organism>
<dbReference type="RefSeq" id="XP_001228081.1">
    <property type="nucleotide sequence ID" value="XM_001228080.1"/>
</dbReference>
<dbReference type="EMBL" id="CH408035">
    <property type="protein sequence ID" value="EAQ83750.1"/>
    <property type="molecule type" value="Genomic_DNA"/>
</dbReference>
<gene>
    <name evidence="2" type="ORF">CHGG_10154</name>
</gene>
<feature type="region of interest" description="Disordered" evidence="1">
    <location>
        <begin position="1"/>
        <end position="31"/>
    </location>
</feature>
<dbReference type="HOGENOM" id="CLU_2014999_0_0_1"/>
<proteinExistence type="predicted"/>
<dbReference type="VEuPathDB" id="FungiDB:CHGG_10154"/>
<evidence type="ECO:0000313" key="3">
    <source>
        <dbReference type="Proteomes" id="UP000001056"/>
    </source>
</evidence>
<dbReference type="Proteomes" id="UP000001056">
    <property type="component" value="Unassembled WGS sequence"/>
</dbReference>
<sequence>MSQIGDRSCLPPAVTPRTGLPTDVPRPTNRMYLVRPPNGLAPDEETGMLPFSYLSSPDNKSLHGSWLLGIEWPLNWPLAFFGVGQEQSINLPQVRLGISKIPDRNRTWKVTNQSQGIRRFRAS</sequence>
<evidence type="ECO:0000256" key="1">
    <source>
        <dbReference type="SAM" id="MobiDB-lite"/>
    </source>
</evidence>
<accession>Q2GPF0</accession>
<keyword evidence="3" id="KW-1185">Reference proteome</keyword>
<dbReference type="InParanoid" id="Q2GPF0"/>